<organism evidence="2">
    <name type="scientific">Eucampia antarctica</name>
    <dbReference type="NCBI Taxonomy" id="49252"/>
    <lineage>
        <taxon>Eukaryota</taxon>
        <taxon>Sar</taxon>
        <taxon>Stramenopiles</taxon>
        <taxon>Ochrophyta</taxon>
        <taxon>Bacillariophyta</taxon>
        <taxon>Mediophyceae</taxon>
        <taxon>Biddulphiophycidae</taxon>
        <taxon>Hemiaulales</taxon>
        <taxon>Hemiaulaceae</taxon>
        <taxon>Eucampia</taxon>
    </lineage>
</organism>
<evidence type="ECO:0000313" key="2">
    <source>
        <dbReference type="EMBL" id="CAD9692521.1"/>
    </source>
</evidence>
<evidence type="ECO:0008006" key="3">
    <source>
        <dbReference type="Google" id="ProtNLM"/>
    </source>
</evidence>
<gene>
    <name evidence="2" type="ORF">EANT1437_LOCUS12918</name>
</gene>
<comment type="similarity">
    <text evidence="1">Belongs to the MinE family.</text>
</comment>
<accession>A0A7S2S877</accession>
<evidence type="ECO:0000256" key="1">
    <source>
        <dbReference type="ARBA" id="ARBA00008168"/>
    </source>
</evidence>
<dbReference type="AlphaFoldDB" id="A0A7S2S877"/>
<dbReference type="EMBL" id="HBHI01025143">
    <property type="protein sequence ID" value="CAD9692521.1"/>
    <property type="molecule type" value="Transcribed_RNA"/>
</dbReference>
<sequence>MSLFTKIGNLFRGGVATAPSSTSPSRNVARERLSVILASQRGSEMLVGVDMKLLQQDVLEVVQRHISVSKNRPVNFQIKNEGEVDLFEMTVELSRNRGGGATVSVQTAQQ</sequence>
<proteinExistence type="inferred from homology"/>
<dbReference type="Gene3D" id="3.30.1070.10">
    <property type="entry name" value="Cell division topological specificity factor MinE"/>
    <property type="match status" value="1"/>
</dbReference>
<name>A0A7S2S877_9STRA</name>
<dbReference type="GO" id="GO:0051301">
    <property type="term" value="P:cell division"/>
    <property type="evidence" value="ECO:0007669"/>
    <property type="project" value="InterPro"/>
</dbReference>
<dbReference type="Pfam" id="PF03776">
    <property type="entry name" value="MinE"/>
    <property type="match status" value="1"/>
</dbReference>
<dbReference type="InterPro" id="IPR005527">
    <property type="entry name" value="MinE"/>
</dbReference>
<protein>
    <recommendedName>
        <fullName evidence="3">Cell division topological specificity factor</fullName>
    </recommendedName>
</protein>
<reference evidence="2" key="1">
    <citation type="submission" date="2021-01" db="EMBL/GenBank/DDBJ databases">
        <authorList>
            <person name="Corre E."/>
            <person name="Pelletier E."/>
            <person name="Niang G."/>
            <person name="Scheremetjew M."/>
            <person name="Finn R."/>
            <person name="Kale V."/>
            <person name="Holt S."/>
            <person name="Cochrane G."/>
            <person name="Meng A."/>
            <person name="Brown T."/>
            <person name="Cohen L."/>
        </authorList>
    </citation>
    <scope>NUCLEOTIDE SEQUENCE</scope>
    <source>
        <strain evidence="2">CCMP1452</strain>
    </source>
</reference>
<dbReference type="InterPro" id="IPR036707">
    <property type="entry name" value="MinE_sf"/>
</dbReference>